<organism evidence="5 8">
    <name type="scientific">Weissella cibaria</name>
    <dbReference type="NCBI Taxonomy" id="137591"/>
    <lineage>
        <taxon>Bacteria</taxon>
        <taxon>Bacillati</taxon>
        <taxon>Bacillota</taxon>
        <taxon>Bacilli</taxon>
        <taxon>Lactobacillales</taxon>
        <taxon>Lactobacillaceae</taxon>
        <taxon>Weissella</taxon>
    </lineage>
</organism>
<keyword evidence="3" id="KW-0804">Transcription</keyword>
<dbReference type="Pfam" id="PF01047">
    <property type="entry name" value="MarR"/>
    <property type="match status" value="1"/>
</dbReference>
<name>A0A0D1KML0_9LACO</name>
<dbReference type="Gene3D" id="1.10.10.10">
    <property type="entry name" value="Winged helix-like DNA-binding domain superfamily/Winged helix DNA-binding domain"/>
    <property type="match status" value="1"/>
</dbReference>
<dbReference type="PANTHER" id="PTHR42756:SF1">
    <property type="entry name" value="TRANSCRIPTIONAL REPRESSOR OF EMRAB OPERON"/>
    <property type="match status" value="1"/>
</dbReference>
<evidence type="ECO:0000256" key="2">
    <source>
        <dbReference type="ARBA" id="ARBA00023125"/>
    </source>
</evidence>
<dbReference type="GO" id="GO:0003677">
    <property type="term" value="F:DNA binding"/>
    <property type="evidence" value="ECO:0007669"/>
    <property type="project" value="UniProtKB-KW"/>
</dbReference>
<dbReference type="AlphaFoldDB" id="A0A0D1KML0"/>
<reference evidence="7 10" key="3">
    <citation type="submission" date="2019-07" db="EMBL/GenBank/DDBJ databases">
        <title>Genome sequence of Weissella cibaria GK1.</title>
        <authorList>
            <person name="Choi H.-J."/>
        </authorList>
    </citation>
    <scope>NUCLEOTIDE SEQUENCE [LARGE SCALE GENOMIC DNA]</scope>
    <source>
        <strain evidence="7 10">GK1</strain>
    </source>
</reference>
<gene>
    <name evidence="5" type="ORF">ab3b_00030</name>
    <name evidence="6" type="ORF">B9D04_00945</name>
    <name evidence="7" type="ORF">FO435_11480</name>
</gene>
<evidence type="ECO:0000313" key="6">
    <source>
        <dbReference type="EMBL" id="OSP90352.1"/>
    </source>
</evidence>
<dbReference type="EMBL" id="NDXJ01000002">
    <property type="protein sequence ID" value="OSP90352.1"/>
    <property type="molecule type" value="Genomic_DNA"/>
</dbReference>
<feature type="domain" description="HTH marR-type" evidence="4">
    <location>
        <begin position="5"/>
        <end position="144"/>
    </location>
</feature>
<dbReference type="InterPro" id="IPR000835">
    <property type="entry name" value="HTH_MarR-typ"/>
</dbReference>
<keyword evidence="1" id="KW-0805">Transcription regulation</keyword>
<dbReference type="PRINTS" id="PR00598">
    <property type="entry name" value="HTHMARR"/>
</dbReference>
<comment type="caution">
    <text evidence="5">The sequence shown here is derived from an EMBL/GenBank/DDBJ whole genome shotgun (WGS) entry which is preliminary data.</text>
</comment>
<dbReference type="PANTHER" id="PTHR42756">
    <property type="entry name" value="TRANSCRIPTIONAL REGULATOR, MARR"/>
    <property type="match status" value="1"/>
</dbReference>
<sequence length="215" mass="24195">MTDETQDLMATFGRLLQSRYFMTAMALNNRTKRNSDENLGRGRLRLLSLLGKTDGITNAEIAEKLDIRPSSVSLQVKALVDAGMAERRASETDGRVSLIFITTLGEETLAGLHNGNDSLSERAFNVLTGAEQEQLQSLLRRVAANVEDIQVTPEEMREAFGAFGDQFKGMHDMHHMGRDMHRQMHQMRHDGHGDFPFAGWFNRNNKTTKGEDEDI</sequence>
<dbReference type="Proteomes" id="UP000320012">
    <property type="component" value="Unassembled WGS sequence"/>
</dbReference>
<protein>
    <submittedName>
        <fullName evidence="6 7">Transcriptional regulator</fullName>
    </submittedName>
    <submittedName>
        <fullName evidence="5">Putative transcriptional regulator</fullName>
    </submittedName>
</protein>
<dbReference type="EMBL" id="VNHC01000002">
    <property type="protein sequence ID" value="TVV28451.1"/>
    <property type="molecule type" value="Genomic_DNA"/>
</dbReference>
<dbReference type="Proteomes" id="UP000032289">
    <property type="component" value="Unassembled WGS sequence"/>
</dbReference>
<evidence type="ECO:0000313" key="9">
    <source>
        <dbReference type="Proteomes" id="UP000193588"/>
    </source>
</evidence>
<reference evidence="5 8" key="1">
    <citation type="journal article" date="2015" name="Microbiology (Mosc.)">
        <title>Genomics of the Weissella cibaria species with an examination of its metabolic traits.</title>
        <authorList>
            <person name="Lynch K.M."/>
            <person name="Lucid A."/>
            <person name="Arendt E.K."/>
            <person name="Sleator R.D."/>
            <person name="Lucey B."/>
            <person name="Coffey A."/>
        </authorList>
    </citation>
    <scope>NUCLEOTIDE SEQUENCE [LARGE SCALE GENOMIC DNA]</scope>
    <source>
        <strain evidence="5 8">AB3b</strain>
    </source>
</reference>
<evidence type="ECO:0000256" key="3">
    <source>
        <dbReference type="ARBA" id="ARBA00023163"/>
    </source>
</evidence>
<dbReference type="CDD" id="cd00090">
    <property type="entry name" value="HTH_ARSR"/>
    <property type="match status" value="1"/>
</dbReference>
<dbReference type="SUPFAM" id="SSF46785">
    <property type="entry name" value="Winged helix' DNA-binding domain"/>
    <property type="match status" value="1"/>
</dbReference>
<dbReference type="PROSITE" id="PS50995">
    <property type="entry name" value="HTH_MARR_2"/>
    <property type="match status" value="1"/>
</dbReference>
<dbReference type="Proteomes" id="UP000193588">
    <property type="component" value="Unassembled WGS sequence"/>
</dbReference>
<evidence type="ECO:0000313" key="5">
    <source>
        <dbReference type="EMBL" id="KIU25764.1"/>
    </source>
</evidence>
<dbReference type="SMART" id="SM00347">
    <property type="entry name" value="HTH_MARR"/>
    <property type="match status" value="1"/>
</dbReference>
<dbReference type="GO" id="GO:0003700">
    <property type="term" value="F:DNA-binding transcription factor activity"/>
    <property type="evidence" value="ECO:0007669"/>
    <property type="project" value="InterPro"/>
</dbReference>
<evidence type="ECO:0000313" key="10">
    <source>
        <dbReference type="Proteomes" id="UP000320012"/>
    </source>
</evidence>
<evidence type="ECO:0000259" key="4">
    <source>
        <dbReference type="PROSITE" id="PS50995"/>
    </source>
</evidence>
<keyword evidence="2" id="KW-0238">DNA-binding</keyword>
<dbReference type="RefSeq" id="WP_010373257.1">
    <property type="nucleotide sequence ID" value="NZ_BJEF01000003.1"/>
</dbReference>
<dbReference type="GeneID" id="66961374"/>
<evidence type="ECO:0000313" key="8">
    <source>
        <dbReference type="Proteomes" id="UP000032289"/>
    </source>
</evidence>
<dbReference type="InterPro" id="IPR011991">
    <property type="entry name" value="ArsR-like_HTH"/>
</dbReference>
<dbReference type="OrthoDB" id="3242809at2"/>
<evidence type="ECO:0000313" key="7">
    <source>
        <dbReference type="EMBL" id="TVV28451.1"/>
    </source>
</evidence>
<dbReference type="PATRIC" id="fig|137591.24.peg.31"/>
<dbReference type="InterPro" id="IPR036388">
    <property type="entry name" value="WH-like_DNA-bd_sf"/>
</dbReference>
<dbReference type="InterPro" id="IPR036390">
    <property type="entry name" value="WH_DNA-bd_sf"/>
</dbReference>
<evidence type="ECO:0000256" key="1">
    <source>
        <dbReference type="ARBA" id="ARBA00023015"/>
    </source>
</evidence>
<dbReference type="EMBL" id="JWHT01000001">
    <property type="protein sequence ID" value="KIU25764.1"/>
    <property type="molecule type" value="Genomic_DNA"/>
</dbReference>
<reference evidence="6 9" key="2">
    <citation type="submission" date="2017-04" db="EMBL/GenBank/DDBJ databases">
        <title>The genome sequence of Weissella cibaria isolated from wild Drosophila.</title>
        <authorList>
            <person name="Ricks N.J."/>
            <person name="Carroll C."/>
            <person name="Walters A."/>
            <person name="Newell P.D."/>
            <person name="Chaston J.M."/>
        </authorList>
    </citation>
    <scope>NUCLEOTIDE SEQUENCE [LARGE SCALE GENOMIC DNA]</scope>
    <source>
        <strain evidence="6 9">DmW_103</strain>
    </source>
</reference>
<proteinExistence type="predicted"/>
<accession>A0A0D1KML0</accession>